<accession>A0A821X5Z3</accession>
<keyword evidence="2" id="KW-1185">Reference proteome</keyword>
<organism evidence="1 2">
    <name type="scientific">Pieris macdunnoughi</name>
    <dbReference type="NCBI Taxonomy" id="345717"/>
    <lineage>
        <taxon>Eukaryota</taxon>
        <taxon>Metazoa</taxon>
        <taxon>Ecdysozoa</taxon>
        <taxon>Arthropoda</taxon>
        <taxon>Hexapoda</taxon>
        <taxon>Insecta</taxon>
        <taxon>Pterygota</taxon>
        <taxon>Neoptera</taxon>
        <taxon>Endopterygota</taxon>
        <taxon>Lepidoptera</taxon>
        <taxon>Glossata</taxon>
        <taxon>Ditrysia</taxon>
        <taxon>Papilionoidea</taxon>
        <taxon>Pieridae</taxon>
        <taxon>Pierinae</taxon>
        <taxon>Pieris</taxon>
    </lineage>
</organism>
<dbReference type="Proteomes" id="UP000663880">
    <property type="component" value="Unassembled WGS sequence"/>
</dbReference>
<dbReference type="Pfam" id="PF14223">
    <property type="entry name" value="Retrotran_gag_2"/>
    <property type="match status" value="1"/>
</dbReference>
<evidence type="ECO:0000313" key="1">
    <source>
        <dbReference type="EMBL" id="CAF4935102.1"/>
    </source>
</evidence>
<evidence type="ECO:0000313" key="2">
    <source>
        <dbReference type="Proteomes" id="UP000663880"/>
    </source>
</evidence>
<name>A0A821X5Z3_9NEOP</name>
<dbReference type="EMBL" id="CAJOBZ010000064">
    <property type="protein sequence ID" value="CAF4935102.1"/>
    <property type="molecule type" value="Genomic_DNA"/>
</dbReference>
<protein>
    <recommendedName>
        <fullName evidence="3">DUF4219 domain-containing protein</fullName>
    </recommendedName>
</protein>
<reference evidence="1" key="1">
    <citation type="submission" date="2021-02" db="EMBL/GenBank/DDBJ databases">
        <authorList>
            <person name="Steward A R."/>
        </authorList>
    </citation>
    <scope>NUCLEOTIDE SEQUENCE</scope>
</reference>
<proteinExistence type="predicted"/>
<dbReference type="AlphaFoldDB" id="A0A821X5Z3"/>
<comment type="caution">
    <text evidence="1">The sequence shown here is derived from an EMBL/GenBank/DDBJ whole genome shotgun (WGS) entry which is preliminary data.</text>
</comment>
<gene>
    <name evidence="1" type="ORF">PMACD_LOCUS14195</name>
</gene>
<evidence type="ECO:0008006" key="3">
    <source>
        <dbReference type="Google" id="ProtNLM"/>
    </source>
</evidence>
<sequence length="112" mass="12414">MTSPASNVLPVGVFGVKPFDGQNFANWFFRIKLVLEQNEVLYVITENPPADAKELKTFKTADVKARSILIGCMSDNILILIKDKTSAKEIVDTLSKTYEKTGMKSVVMAQKS</sequence>
<dbReference type="OrthoDB" id="439192at2759"/>